<proteinExistence type="predicted"/>
<dbReference type="Proteomes" id="UP000076858">
    <property type="component" value="Unassembled WGS sequence"/>
</dbReference>
<sequence>MVKPKEKEKNAVARNQLLERMKNNSFQSVPDVFSLKSSSLTEREDSRMRGFQKYQKDKCKGIMDLLILPFTE</sequence>
<reference evidence="1 2" key="1">
    <citation type="submission" date="2016-03" db="EMBL/GenBank/DDBJ databases">
        <title>EvidentialGene: Evidence-directed Construction of Genes on Genomes.</title>
        <authorList>
            <person name="Gilbert D.G."/>
            <person name="Choi J.-H."/>
            <person name="Mockaitis K."/>
            <person name="Colbourne J."/>
            <person name="Pfrender M."/>
        </authorList>
    </citation>
    <scope>NUCLEOTIDE SEQUENCE [LARGE SCALE GENOMIC DNA]</scope>
    <source>
        <strain evidence="1 2">Xinb3</strain>
        <tissue evidence="1">Complete organism</tissue>
    </source>
</reference>
<comment type="caution">
    <text evidence="1">The sequence shown here is derived from an EMBL/GenBank/DDBJ whole genome shotgun (WGS) entry which is preliminary data.</text>
</comment>
<evidence type="ECO:0000313" key="2">
    <source>
        <dbReference type="Proteomes" id="UP000076858"/>
    </source>
</evidence>
<accession>A0A164TRI2</accession>
<dbReference type="AlphaFoldDB" id="A0A164TRI2"/>
<keyword evidence="2" id="KW-1185">Reference proteome</keyword>
<evidence type="ECO:0000313" key="1">
    <source>
        <dbReference type="EMBL" id="KZS10688.1"/>
    </source>
</evidence>
<name>A0A164TRI2_9CRUS</name>
<protein>
    <submittedName>
        <fullName evidence="1">Uncharacterized protein</fullName>
    </submittedName>
</protein>
<dbReference type="EMBL" id="LRGB01001745">
    <property type="protein sequence ID" value="KZS10688.1"/>
    <property type="molecule type" value="Genomic_DNA"/>
</dbReference>
<organism evidence="1 2">
    <name type="scientific">Daphnia magna</name>
    <dbReference type="NCBI Taxonomy" id="35525"/>
    <lineage>
        <taxon>Eukaryota</taxon>
        <taxon>Metazoa</taxon>
        <taxon>Ecdysozoa</taxon>
        <taxon>Arthropoda</taxon>
        <taxon>Crustacea</taxon>
        <taxon>Branchiopoda</taxon>
        <taxon>Diplostraca</taxon>
        <taxon>Cladocera</taxon>
        <taxon>Anomopoda</taxon>
        <taxon>Daphniidae</taxon>
        <taxon>Daphnia</taxon>
    </lineage>
</organism>
<gene>
    <name evidence="1" type="ORF">APZ42_024787</name>
</gene>